<evidence type="ECO:0000256" key="15">
    <source>
        <dbReference type="PROSITE-ProRule" id="PRU10141"/>
    </source>
</evidence>
<evidence type="ECO:0000256" key="7">
    <source>
        <dbReference type="ARBA" id="ARBA00022527"/>
    </source>
</evidence>
<dbReference type="InterPro" id="IPR011009">
    <property type="entry name" value="Kinase-like_dom_sf"/>
</dbReference>
<keyword evidence="8" id="KW-0597">Phosphoprotein</keyword>
<dbReference type="FunFam" id="1.10.510.10:FF:000135">
    <property type="entry name" value="Putative myosin light chain kinase 3"/>
    <property type="match status" value="1"/>
</dbReference>
<dbReference type="GO" id="GO:0004687">
    <property type="term" value="F:myosin light chain kinase activity"/>
    <property type="evidence" value="ECO:0007669"/>
    <property type="project" value="UniProtKB-EC"/>
</dbReference>
<reference evidence="18 19" key="1">
    <citation type="submission" date="2019-09" db="EMBL/GenBank/DDBJ databases">
        <title>Bird 10,000 Genomes (B10K) Project - Family phase.</title>
        <authorList>
            <person name="Zhang G."/>
        </authorList>
    </citation>
    <scope>NUCLEOTIDE SEQUENCE [LARGE SCALE GENOMIC DNA]</scope>
    <source>
        <strain evidence="18">B10K-DU-001-71</strain>
        <tissue evidence="18">Muscle</tissue>
    </source>
</reference>
<evidence type="ECO:0000256" key="6">
    <source>
        <dbReference type="ARBA" id="ARBA00022490"/>
    </source>
</evidence>
<dbReference type="EMBL" id="VYXC01011106">
    <property type="protein sequence ID" value="NWU30357.1"/>
    <property type="molecule type" value="Genomic_DNA"/>
</dbReference>
<dbReference type="AlphaFoldDB" id="A0A7K5VMX5"/>
<dbReference type="GO" id="GO:0005737">
    <property type="term" value="C:cytoplasm"/>
    <property type="evidence" value="ECO:0007669"/>
    <property type="project" value="UniProtKB-SubCell"/>
</dbReference>
<accession>A0A7K5VMX5</accession>
<evidence type="ECO:0000259" key="17">
    <source>
        <dbReference type="PROSITE" id="PS50011"/>
    </source>
</evidence>
<evidence type="ECO:0000256" key="2">
    <source>
        <dbReference type="ARBA" id="ARBA00006692"/>
    </source>
</evidence>
<dbReference type="PROSITE" id="PS00108">
    <property type="entry name" value="PROTEIN_KINASE_ST"/>
    <property type="match status" value="1"/>
</dbReference>
<keyword evidence="12 15" id="KW-0067">ATP-binding</keyword>
<dbReference type="FunFam" id="3.30.200.20:FF:000359">
    <property type="entry name" value="myosin light chain kinase 2, skeletal/cardiac muscle"/>
    <property type="match status" value="1"/>
</dbReference>
<dbReference type="CDD" id="cd14190">
    <property type="entry name" value="STKc_MLCK2"/>
    <property type="match status" value="1"/>
</dbReference>
<feature type="compositionally biased region" description="Polar residues" evidence="16">
    <location>
        <begin position="433"/>
        <end position="445"/>
    </location>
</feature>
<evidence type="ECO:0000256" key="8">
    <source>
        <dbReference type="ARBA" id="ARBA00022553"/>
    </source>
</evidence>
<evidence type="ECO:0000256" key="14">
    <source>
        <dbReference type="ARBA" id="ARBA00045834"/>
    </source>
</evidence>
<dbReference type="EC" id="2.7.11.18" evidence="4"/>
<dbReference type="PROSITE" id="PS00107">
    <property type="entry name" value="PROTEIN_KINASE_ATP"/>
    <property type="match status" value="1"/>
</dbReference>
<evidence type="ECO:0000313" key="19">
    <source>
        <dbReference type="Proteomes" id="UP000584415"/>
    </source>
</evidence>
<keyword evidence="13" id="KW-0112">Calmodulin-binding</keyword>
<dbReference type="SMART" id="SM00220">
    <property type="entry name" value="S_TKc"/>
    <property type="match status" value="1"/>
</dbReference>
<sequence length="828" mass="87159">ADTGGAGGTAPPEAQSSTAPAAPQAAQPQGGTVPAATVAQDAGTDEPGQEKAAGGKTEPEQEAALAAPEPQDGREAVPGEEASAVQHDGGQAASDEGQAASVGEKVPAATEAQAAGELKGGKASAAVKAKDGGRDEPREKPPAVGEPEKGKEPMEGKGLAITEAQDGGKDKPKNEQAPGGSGAESGGKAEPTEEKALAAANSEGGKSKPVEETALSAAQAQDGGKGEPAKEKATVVAKQEDGEKAAAKAEKTPAAKMAEGGGKKEPAKEKSPAAAKVQDGGKKTAKVGKSTVASKAGDGGKDPTKEKVPVAAKVRDGGEKAAEVEPPTAGAEAGDGAAEPSEAAAMAAVNAQGEGEEVSKETEGQPPTIPEHPRPALLQSLSCPAACHREEQPWAVVAEMETIEEETTMVEPKEGPTEPGSGPPALQPLEPSHTPQERTLPSATGQPPDPAGVVEQPGPGVQPSLTEAKPPPSPYLTPDFGKEDSFEILDDVPPPPAPFAHRTVTLRSASVSSQFSLNSKDILGGGKFGEVHTCTEKETGLKLAAKVIRKQGAKDKEMVLLEIDVMNQLNHHNLIQLYDAIETPREIILFMEFVEGGELFERIIDDDYHLTEVDCMVFVRQICEGIRFMHHMCVLHLDLKPENILCVAATGHMVKIIDFGLARRYNPNEKLKVNFGTPEFLSPEVVNYEQVSYTTDMWSMGVITYMLLSGLSPFLGDDDTETLNNVLAANWYFDEETFESVSDEAKDFVSNLIIKDKSARMSADQCLQHPWLNNLAEKAKRSNRRLKSQVLLKKYVMRRRWKKNFIGVCAANRFKKITSSGSLTALGI</sequence>
<evidence type="ECO:0000256" key="11">
    <source>
        <dbReference type="ARBA" id="ARBA00022777"/>
    </source>
</evidence>
<evidence type="ECO:0000256" key="13">
    <source>
        <dbReference type="ARBA" id="ARBA00022860"/>
    </source>
</evidence>
<dbReference type="PROSITE" id="PS50011">
    <property type="entry name" value="PROTEIN_KINASE_DOM"/>
    <property type="match status" value="1"/>
</dbReference>
<dbReference type="Proteomes" id="UP000584415">
    <property type="component" value="Unassembled WGS sequence"/>
</dbReference>
<feature type="compositionally biased region" description="Low complexity" evidence="16">
    <location>
        <begin position="325"/>
        <end position="353"/>
    </location>
</feature>
<dbReference type="InterPro" id="IPR042717">
    <property type="entry name" value="MLCK2_STKc"/>
</dbReference>
<keyword evidence="6" id="KW-0963">Cytoplasm</keyword>
<evidence type="ECO:0000313" key="18">
    <source>
        <dbReference type="EMBL" id="NWU30357.1"/>
    </source>
</evidence>
<dbReference type="PANTHER" id="PTHR24347">
    <property type="entry name" value="SERINE/THREONINE-PROTEIN KINASE"/>
    <property type="match status" value="1"/>
</dbReference>
<comment type="subcellular location">
    <subcellularLocation>
        <location evidence="1">Cytoplasm</location>
    </subcellularLocation>
</comment>
<keyword evidence="7" id="KW-0723">Serine/threonine-protein kinase</keyword>
<feature type="domain" description="Protein kinase" evidence="17">
    <location>
        <begin position="517"/>
        <end position="772"/>
    </location>
</feature>
<feature type="compositionally biased region" description="Basic and acidic residues" evidence="16">
    <location>
        <begin position="224"/>
        <end position="253"/>
    </location>
</feature>
<keyword evidence="19" id="KW-1185">Reference proteome</keyword>
<dbReference type="SUPFAM" id="SSF56112">
    <property type="entry name" value="Protein kinase-like (PK-like)"/>
    <property type="match status" value="1"/>
</dbReference>
<evidence type="ECO:0000256" key="4">
    <source>
        <dbReference type="ARBA" id="ARBA00012430"/>
    </source>
</evidence>
<evidence type="ECO:0000256" key="1">
    <source>
        <dbReference type="ARBA" id="ARBA00004496"/>
    </source>
</evidence>
<comment type="subunit">
    <text evidence="3">May interact with centrin.</text>
</comment>
<comment type="similarity">
    <text evidence="2">Belongs to the protein kinase superfamily. CAMK Ser/Thr protein kinase family.</text>
</comment>
<evidence type="ECO:0000256" key="9">
    <source>
        <dbReference type="ARBA" id="ARBA00022679"/>
    </source>
</evidence>
<comment type="caution">
    <text evidence="18">The sequence shown here is derived from an EMBL/GenBank/DDBJ whole genome shotgun (WGS) entry which is preliminary data.</text>
</comment>
<organism evidence="18 19">
    <name type="scientific">Platysteira castanea</name>
    <dbReference type="NCBI Taxonomy" id="1160851"/>
    <lineage>
        <taxon>Eukaryota</taxon>
        <taxon>Metazoa</taxon>
        <taxon>Chordata</taxon>
        <taxon>Craniata</taxon>
        <taxon>Vertebrata</taxon>
        <taxon>Euteleostomi</taxon>
        <taxon>Archelosauria</taxon>
        <taxon>Archosauria</taxon>
        <taxon>Dinosauria</taxon>
        <taxon>Saurischia</taxon>
        <taxon>Theropoda</taxon>
        <taxon>Coelurosauria</taxon>
        <taxon>Aves</taxon>
        <taxon>Neognathae</taxon>
        <taxon>Neoaves</taxon>
        <taxon>Telluraves</taxon>
        <taxon>Australaves</taxon>
        <taxon>Passeriformes</taxon>
        <taxon>Corvoidea</taxon>
        <taxon>Platysteiridae</taxon>
        <taxon>Platysteira</taxon>
    </lineage>
</organism>
<dbReference type="InterPro" id="IPR008271">
    <property type="entry name" value="Ser/Thr_kinase_AS"/>
</dbReference>
<feature type="compositionally biased region" description="Low complexity" evidence="16">
    <location>
        <begin position="9"/>
        <end position="36"/>
    </location>
</feature>
<dbReference type="InterPro" id="IPR017441">
    <property type="entry name" value="Protein_kinase_ATP_BS"/>
</dbReference>
<gene>
    <name evidence="18" type="primary">Mylk2</name>
    <name evidence="18" type="ORF">DYACAS_R05873</name>
</gene>
<dbReference type="GO" id="GO:0005524">
    <property type="term" value="F:ATP binding"/>
    <property type="evidence" value="ECO:0007669"/>
    <property type="project" value="UniProtKB-UniRule"/>
</dbReference>
<comment type="function">
    <text evidence="14">Implicated in the level of global muscle contraction and cardiac function. Phosphorylates a specific serine in the N-terminus of a myosin light chain.</text>
</comment>
<keyword evidence="10 15" id="KW-0547">Nucleotide-binding</keyword>
<dbReference type="Pfam" id="PF00069">
    <property type="entry name" value="Pkinase"/>
    <property type="match status" value="1"/>
</dbReference>
<feature type="non-terminal residue" evidence="18">
    <location>
        <position position="828"/>
    </location>
</feature>
<evidence type="ECO:0000256" key="10">
    <source>
        <dbReference type="ARBA" id="ARBA00022741"/>
    </source>
</evidence>
<evidence type="ECO:0000256" key="3">
    <source>
        <dbReference type="ARBA" id="ARBA00011336"/>
    </source>
</evidence>
<evidence type="ECO:0000256" key="16">
    <source>
        <dbReference type="SAM" id="MobiDB-lite"/>
    </source>
</evidence>
<dbReference type="GO" id="GO:0005516">
    <property type="term" value="F:calmodulin binding"/>
    <property type="evidence" value="ECO:0007669"/>
    <property type="project" value="UniProtKB-KW"/>
</dbReference>
<dbReference type="Gene3D" id="3.30.200.20">
    <property type="entry name" value="Phosphorylase Kinase, domain 1"/>
    <property type="match status" value="1"/>
</dbReference>
<feature type="compositionally biased region" description="Basic and acidic residues" evidence="16">
    <location>
        <begin position="298"/>
        <end position="323"/>
    </location>
</feature>
<feature type="region of interest" description="Disordered" evidence="16">
    <location>
        <begin position="1"/>
        <end position="479"/>
    </location>
</feature>
<feature type="binding site" evidence="15">
    <location>
        <position position="550"/>
    </location>
    <ligand>
        <name>ATP</name>
        <dbReference type="ChEBI" id="CHEBI:30616"/>
    </ligand>
</feature>
<dbReference type="InterPro" id="IPR000719">
    <property type="entry name" value="Prot_kinase_dom"/>
</dbReference>
<feature type="compositionally biased region" description="Basic and acidic residues" evidence="16">
    <location>
        <begin position="128"/>
        <end position="155"/>
    </location>
</feature>
<feature type="non-terminal residue" evidence="18">
    <location>
        <position position="1"/>
    </location>
</feature>
<dbReference type="Gene3D" id="1.10.510.10">
    <property type="entry name" value="Transferase(Phosphotransferase) domain 1"/>
    <property type="match status" value="1"/>
</dbReference>
<feature type="compositionally biased region" description="Basic and acidic residues" evidence="16">
    <location>
        <begin position="261"/>
        <end position="271"/>
    </location>
</feature>
<name>A0A7K5VMX5_9CORV</name>
<keyword evidence="9" id="KW-0808">Transferase</keyword>
<proteinExistence type="inferred from homology"/>
<protein>
    <recommendedName>
        <fullName evidence="5">Myosin light chain kinase 2, skeletal/cardiac muscle</fullName>
        <ecNumber evidence="4">2.7.11.18</ecNumber>
    </recommendedName>
</protein>
<evidence type="ECO:0000256" key="5">
    <source>
        <dbReference type="ARBA" id="ARBA00019315"/>
    </source>
</evidence>
<keyword evidence="11 18" id="KW-0418">Kinase</keyword>
<evidence type="ECO:0000256" key="12">
    <source>
        <dbReference type="ARBA" id="ARBA00022840"/>
    </source>
</evidence>